<reference evidence="2 3" key="1">
    <citation type="submission" date="2019-04" db="EMBL/GenBank/DDBJ databases">
        <title>Microbes associate with the intestines of laboratory mice.</title>
        <authorList>
            <person name="Navarre W."/>
            <person name="Wong E."/>
            <person name="Huang K."/>
            <person name="Tropini C."/>
            <person name="Ng K."/>
            <person name="Yu B."/>
        </authorList>
    </citation>
    <scope>NUCLEOTIDE SEQUENCE [LARGE SCALE GENOMIC DNA]</scope>
    <source>
        <strain evidence="2 3">NM62_B4-13</strain>
    </source>
</reference>
<dbReference type="EMBL" id="SRYW01000015">
    <property type="protein sequence ID" value="TGY32565.1"/>
    <property type="molecule type" value="Genomic_DNA"/>
</dbReference>
<name>A0A4S2CVQ4_STEMA</name>
<dbReference type="RefSeq" id="WP_136006316.1">
    <property type="nucleotide sequence ID" value="NZ_SRYW01000015.1"/>
</dbReference>
<accession>A0A4S2CVQ4</accession>
<dbReference type="AlphaFoldDB" id="A0A4S2CVQ4"/>
<organism evidence="2 3">
    <name type="scientific">Stenotrophomonas maltophilia</name>
    <name type="common">Pseudomonas maltophilia</name>
    <name type="synonym">Xanthomonas maltophilia</name>
    <dbReference type="NCBI Taxonomy" id="40324"/>
    <lineage>
        <taxon>Bacteria</taxon>
        <taxon>Pseudomonadati</taxon>
        <taxon>Pseudomonadota</taxon>
        <taxon>Gammaproteobacteria</taxon>
        <taxon>Lysobacterales</taxon>
        <taxon>Lysobacteraceae</taxon>
        <taxon>Stenotrophomonas</taxon>
        <taxon>Stenotrophomonas maltophilia group</taxon>
    </lineage>
</organism>
<sequence>MTPGAVRILDHWAATPNFRTLTVAEAAAGLQELLPQYPGPNDQPAAICVNGYRWFVHEMEAVADAIYRASRRPHQRDETLAGADWDADVNEQGLWALPGRCSRRSHNERVRDELLMHRAQSKPGSSLPDRRA</sequence>
<evidence type="ECO:0000256" key="1">
    <source>
        <dbReference type="SAM" id="MobiDB-lite"/>
    </source>
</evidence>
<gene>
    <name evidence="2" type="ORF">E5352_15395</name>
</gene>
<dbReference type="Proteomes" id="UP000306631">
    <property type="component" value="Unassembled WGS sequence"/>
</dbReference>
<evidence type="ECO:0000313" key="2">
    <source>
        <dbReference type="EMBL" id="TGY32565.1"/>
    </source>
</evidence>
<evidence type="ECO:0000313" key="3">
    <source>
        <dbReference type="Proteomes" id="UP000306631"/>
    </source>
</evidence>
<feature type="region of interest" description="Disordered" evidence="1">
    <location>
        <begin position="112"/>
        <end position="132"/>
    </location>
</feature>
<proteinExistence type="predicted"/>
<comment type="caution">
    <text evidence="2">The sequence shown here is derived from an EMBL/GenBank/DDBJ whole genome shotgun (WGS) entry which is preliminary data.</text>
</comment>
<dbReference type="OrthoDB" id="9908014at2"/>
<protein>
    <submittedName>
        <fullName evidence="2">Uncharacterized protein</fullName>
    </submittedName>
</protein>